<proteinExistence type="predicted"/>
<dbReference type="KEGG" id="tmo:TMO_0077"/>
<name>I3TGM8_TISMK</name>
<dbReference type="EMBL" id="CP003236">
    <property type="protein sequence ID" value="AFK51916.1"/>
    <property type="molecule type" value="Genomic_DNA"/>
</dbReference>
<sequence length="136" mass="15343">MNSIAKFKPIDPALARALLEFVDRRNLGKTVDIDGQDYVLSYISQNSNAFFQSRGLSIYFKTARSIIRISDHWSKSLGNERSRKLNCGSISGKTWILDGATDRISFDRYAGKYPWVMLAGKCGLASLNKTCDHWSE</sequence>
<reference evidence="1 2" key="1">
    <citation type="journal article" date="2012" name="J. Am. Chem. Soc.">
        <title>Bacterial biosynthesis and maturation of the didemnin anti-cancer agents.</title>
        <authorList>
            <person name="Xu Y."/>
            <person name="Kersten R.D."/>
            <person name="Nam S.J."/>
            <person name="Lu L."/>
            <person name="Al-Suwailem A.M."/>
            <person name="Zheng H."/>
            <person name="Fenical W."/>
            <person name="Dorrestein P.C."/>
            <person name="Moore B.S."/>
            <person name="Qian P.Y."/>
        </authorList>
    </citation>
    <scope>NUCLEOTIDE SEQUENCE [LARGE SCALE GENOMIC DNA]</scope>
    <source>
        <strain evidence="1 2">KA081020-065</strain>
    </source>
</reference>
<protein>
    <submittedName>
        <fullName evidence="1">Uncharacterized protein</fullName>
    </submittedName>
</protein>
<dbReference type="STRING" id="1110502.TMO_0077"/>
<accession>I3TGM8</accession>
<gene>
    <name evidence="1" type="ordered locus">TMO_0077</name>
</gene>
<evidence type="ECO:0000313" key="2">
    <source>
        <dbReference type="Proteomes" id="UP000005258"/>
    </source>
</evidence>
<keyword evidence="2" id="KW-1185">Reference proteome</keyword>
<dbReference type="Proteomes" id="UP000005258">
    <property type="component" value="Chromosome"/>
</dbReference>
<evidence type="ECO:0000313" key="1">
    <source>
        <dbReference type="EMBL" id="AFK51916.1"/>
    </source>
</evidence>
<dbReference type="AlphaFoldDB" id="I3TGM8"/>
<organism evidence="1 2">
    <name type="scientific">Tistrella mobilis (strain KA081020-065)</name>
    <dbReference type="NCBI Taxonomy" id="1110502"/>
    <lineage>
        <taxon>Bacteria</taxon>
        <taxon>Pseudomonadati</taxon>
        <taxon>Pseudomonadota</taxon>
        <taxon>Alphaproteobacteria</taxon>
        <taxon>Geminicoccales</taxon>
        <taxon>Geminicoccaceae</taxon>
        <taxon>Tistrella</taxon>
    </lineage>
</organism>
<dbReference type="RefSeq" id="WP_014743596.1">
    <property type="nucleotide sequence ID" value="NC_017956.1"/>
</dbReference>
<dbReference type="HOGENOM" id="CLU_1874511_0_0_5"/>